<feature type="transmembrane region" description="Helical" evidence="1">
    <location>
        <begin position="149"/>
        <end position="169"/>
    </location>
</feature>
<keyword evidence="1" id="KW-1133">Transmembrane helix</keyword>
<proteinExistence type="predicted"/>
<dbReference type="Proteomes" id="UP000548476">
    <property type="component" value="Unassembled WGS sequence"/>
</dbReference>
<evidence type="ECO:0000256" key="1">
    <source>
        <dbReference type="SAM" id="Phobius"/>
    </source>
</evidence>
<name>A0A841FCR3_9ACTN</name>
<dbReference type="GO" id="GO:0005886">
    <property type="term" value="C:plasma membrane"/>
    <property type="evidence" value="ECO:0007669"/>
    <property type="project" value="UniProtKB-SubCell"/>
</dbReference>
<feature type="transmembrane region" description="Helical" evidence="1">
    <location>
        <begin position="7"/>
        <end position="25"/>
    </location>
</feature>
<protein>
    <recommendedName>
        <fullName evidence="4">ABC transporter permease</fullName>
    </recommendedName>
</protein>
<comment type="caution">
    <text evidence="2">The sequence shown here is derived from an EMBL/GenBank/DDBJ whole genome shotgun (WGS) entry which is preliminary data.</text>
</comment>
<organism evidence="2 3">
    <name type="scientific">Phytomonospora endophytica</name>
    <dbReference type="NCBI Taxonomy" id="714109"/>
    <lineage>
        <taxon>Bacteria</taxon>
        <taxon>Bacillati</taxon>
        <taxon>Actinomycetota</taxon>
        <taxon>Actinomycetes</taxon>
        <taxon>Micromonosporales</taxon>
        <taxon>Micromonosporaceae</taxon>
        <taxon>Phytomonospora</taxon>
    </lineage>
</organism>
<dbReference type="GO" id="GO:0140359">
    <property type="term" value="F:ABC-type transporter activity"/>
    <property type="evidence" value="ECO:0007669"/>
    <property type="project" value="InterPro"/>
</dbReference>
<dbReference type="Pfam" id="PF12679">
    <property type="entry name" value="ABC2_membrane_2"/>
    <property type="match status" value="1"/>
</dbReference>
<keyword evidence="3" id="KW-1185">Reference proteome</keyword>
<reference evidence="2 3" key="1">
    <citation type="submission" date="2020-08" db="EMBL/GenBank/DDBJ databases">
        <title>Genomic Encyclopedia of Type Strains, Phase IV (KMG-IV): sequencing the most valuable type-strain genomes for metagenomic binning, comparative biology and taxonomic classification.</title>
        <authorList>
            <person name="Goeker M."/>
        </authorList>
    </citation>
    <scope>NUCLEOTIDE SEQUENCE [LARGE SCALE GENOMIC DNA]</scope>
    <source>
        <strain evidence="2 3">YIM 65646</strain>
    </source>
</reference>
<dbReference type="RefSeq" id="WP_184786482.1">
    <property type="nucleotide sequence ID" value="NZ_BONT01000014.1"/>
</dbReference>
<sequence>MTTFGTVAVVMAGMLILRLTGVAYMDEHGITGCTVPGPGCDGTAMNMFAEAFRGLWLPLILIMFALPPLVGAFTGGPLFAREIERGTHVFALTQSVGRTRWWAAKTVVGLVPVLAAMVLLGLVASWSLAPLAYVTTSPIRTPGFETQGLVVAAYTLLAFAIGSVAGILLRNTLGAMVLAIAFYIALLVPVGSFLRPAYAEPVKVTVSVADMLEQEAPDADGWQVAYGYLDAAGNEVDPAITPDCGPPDKCMADQGIVALYTLGHPATRFWRFQLTESALFAGIAVLVIAAGSAAVRRVRT</sequence>
<evidence type="ECO:0000313" key="2">
    <source>
        <dbReference type="EMBL" id="MBB6033584.1"/>
    </source>
</evidence>
<feature type="transmembrane region" description="Helical" evidence="1">
    <location>
        <begin position="55"/>
        <end position="80"/>
    </location>
</feature>
<evidence type="ECO:0008006" key="4">
    <source>
        <dbReference type="Google" id="ProtNLM"/>
    </source>
</evidence>
<feature type="transmembrane region" description="Helical" evidence="1">
    <location>
        <begin position="277"/>
        <end position="295"/>
    </location>
</feature>
<feature type="transmembrane region" description="Helical" evidence="1">
    <location>
        <begin position="176"/>
        <end position="194"/>
    </location>
</feature>
<keyword evidence="1" id="KW-0472">Membrane</keyword>
<gene>
    <name evidence="2" type="ORF">HNR73_001434</name>
</gene>
<accession>A0A841FCR3</accession>
<keyword evidence="1" id="KW-0812">Transmembrane</keyword>
<dbReference type="AlphaFoldDB" id="A0A841FCR3"/>
<evidence type="ECO:0000313" key="3">
    <source>
        <dbReference type="Proteomes" id="UP000548476"/>
    </source>
</evidence>
<feature type="transmembrane region" description="Helical" evidence="1">
    <location>
        <begin position="101"/>
        <end position="129"/>
    </location>
</feature>
<dbReference type="EMBL" id="JACHGT010000003">
    <property type="protein sequence ID" value="MBB6033584.1"/>
    <property type="molecule type" value="Genomic_DNA"/>
</dbReference>